<dbReference type="PANTHER" id="PTHR31218">
    <property type="entry name" value="WAT1-RELATED PROTEIN"/>
    <property type="match status" value="1"/>
</dbReference>
<evidence type="ECO:0000313" key="5">
    <source>
        <dbReference type="EMBL" id="KAB2004515.1"/>
    </source>
</evidence>
<dbReference type="GO" id="GO:0022857">
    <property type="term" value="F:transmembrane transporter activity"/>
    <property type="evidence" value="ECO:0007669"/>
    <property type="project" value="InterPro"/>
</dbReference>
<reference evidence="6" key="1">
    <citation type="journal article" date="2020" name="Nat. Genet.">
        <title>Genomic diversifications of five Gossypium allopolyploid species and their impact on cotton improvement.</title>
        <authorList>
            <person name="Chen Z.J."/>
            <person name="Sreedasyam A."/>
            <person name="Ando A."/>
            <person name="Song Q."/>
            <person name="De Santiago L.M."/>
            <person name="Hulse-Kemp A.M."/>
            <person name="Ding M."/>
            <person name="Ye W."/>
            <person name="Kirkbride R.C."/>
            <person name="Jenkins J."/>
            <person name="Plott C."/>
            <person name="Lovell J."/>
            <person name="Lin Y.M."/>
            <person name="Vaughn R."/>
            <person name="Liu B."/>
            <person name="Simpson S."/>
            <person name="Scheffler B.E."/>
            <person name="Wen L."/>
            <person name="Saski C.A."/>
            <person name="Grover C.E."/>
            <person name="Hu G."/>
            <person name="Conover J.L."/>
            <person name="Carlson J.W."/>
            <person name="Shu S."/>
            <person name="Boston L.B."/>
            <person name="Williams M."/>
            <person name="Peterson D.G."/>
            <person name="McGee K."/>
            <person name="Jones D.C."/>
            <person name="Wendel J.F."/>
            <person name="Stelly D.M."/>
            <person name="Grimwood J."/>
            <person name="Schmutz J."/>
        </authorList>
    </citation>
    <scope>NUCLEOTIDE SEQUENCE [LARGE SCALE GENOMIC DNA]</scope>
    <source>
        <strain evidence="6">cv. 3-79</strain>
    </source>
</reference>
<evidence type="ECO:0000256" key="2">
    <source>
        <dbReference type="ARBA" id="ARBA00022989"/>
    </source>
</evidence>
<dbReference type="Proteomes" id="UP000327439">
    <property type="component" value="Chromosome D11"/>
</dbReference>
<evidence type="ECO:0000256" key="1">
    <source>
        <dbReference type="ARBA" id="ARBA00022692"/>
    </source>
</evidence>
<dbReference type="OrthoDB" id="1000416at2759"/>
<feature type="transmembrane region" description="Helical" evidence="4">
    <location>
        <begin position="16"/>
        <end position="37"/>
    </location>
</feature>
<evidence type="ECO:0000313" key="6">
    <source>
        <dbReference type="Proteomes" id="UP000327439"/>
    </source>
</evidence>
<evidence type="ECO:0000256" key="4">
    <source>
        <dbReference type="SAM" id="Phobius"/>
    </source>
</evidence>
<feature type="transmembrane region" description="Helical" evidence="4">
    <location>
        <begin position="75"/>
        <end position="98"/>
    </location>
</feature>
<accession>A0A5J5PD52</accession>
<evidence type="ECO:0000256" key="3">
    <source>
        <dbReference type="ARBA" id="ARBA00023136"/>
    </source>
</evidence>
<dbReference type="GO" id="GO:0016020">
    <property type="term" value="C:membrane"/>
    <property type="evidence" value="ECO:0007669"/>
    <property type="project" value="InterPro"/>
</dbReference>
<evidence type="ECO:0008006" key="7">
    <source>
        <dbReference type="Google" id="ProtNLM"/>
    </source>
</evidence>
<gene>
    <name evidence="5" type="ORF">ES319_D11G203800v1</name>
</gene>
<keyword evidence="6" id="KW-1185">Reference proteome</keyword>
<dbReference type="InterPro" id="IPR030184">
    <property type="entry name" value="WAT1-related"/>
</dbReference>
<proteinExistence type="predicted"/>
<feature type="transmembrane region" description="Helical" evidence="4">
    <location>
        <begin position="110"/>
        <end position="129"/>
    </location>
</feature>
<protein>
    <recommendedName>
        <fullName evidence="7">WAT1-related protein</fullName>
    </recommendedName>
</protein>
<dbReference type="AlphaFoldDB" id="A0A5J5PD52"/>
<keyword evidence="3 4" id="KW-0472">Membrane</keyword>
<dbReference type="EMBL" id="CM018225">
    <property type="protein sequence ID" value="KAB2004515.1"/>
    <property type="molecule type" value="Genomic_DNA"/>
</dbReference>
<keyword evidence="1 4" id="KW-0812">Transmembrane</keyword>
<organism evidence="5 6">
    <name type="scientific">Gossypium barbadense</name>
    <name type="common">Sea Island cotton</name>
    <name type="synonym">Hibiscus barbadensis</name>
    <dbReference type="NCBI Taxonomy" id="3634"/>
    <lineage>
        <taxon>Eukaryota</taxon>
        <taxon>Viridiplantae</taxon>
        <taxon>Streptophyta</taxon>
        <taxon>Embryophyta</taxon>
        <taxon>Tracheophyta</taxon>
        <taxon>Spermatophyta</taxon>
        <taxon>Magnoliopsida</taxon>
        <taxon>eudicotyledons</taxon>
        <taxon>Gunneridae</taxon>
        <taxon>Pentapetalae</taxon>
        <taxon>rosids</taxon>
        <taxon>malvids</taxon>
        <taxon>Malvales</taxon>
        <taxon>Malvaceae</taxon>
        <taxon>Malvoideae</taxon>
        <taxon>Gossypium</taxon>
    </lineage>
</organism>
<keyword evidence="2 4" id="KW-1133">Transmembrane helix</keyword>
<name>A0A5J5PD52_GOSBA</name>
<sequence>MQNYVIIGVRYKSPTLAFALANLIPAFTFLLGVIFRLSEARLGWKLVGVISHYPSVLSTRVRGVTAWMLSLDIELIYVVYSALFGNVVTISVQAWCIWHKGPVFVATFKPLSIFVATFYIVSFLGFIFLGDDGEEGIGGRGGEGKGGEVCKKVKGLMIGGGMENGISVKSIMENNNSITDVTENG</sequence>